<feature type="chain" id="PRO_5016085147" evidence="2">
    <location>
        <begin position="19"/>
        <end position="233"/>
    </location>
</feature>
<keyword evidence="4" id="KW-1185">Reference proteome</keyword>
<dbReference type="OrthoDB" id="3800804at2759"/>
<dbReference type="Proteomes" id="UP000244855">
    <property type="component" value="Unassembled WGS sequence"/>
</dbReference>
<gene>
    <name evidence="3" type="ORF">DM02DRAFT_648152</name>
</gene>
<feature type="compositionally biased region" description="Polar residues" evidence="1">
    <location>
        <begin position="180"/>
        <end position="204"/>
    </location>
</feature>
<accession>A0A2V1EDI9</accession>
<keyword evidence="2" id="KW-0732">Signal</keyword>
<evidence type="ECO:0000313" key="3">
    <source>
        <dbReference type="EMBL" id="PVI08089.1"/>
    </source>
</evidence>
<sequence>MFLPILFLCFASASVANALEDRGVDPAADPTRASVLSVLATVAPSSALAAPTLAPGDKPPAWYEKLPIDAKSLLPSLYPKKEGDVRAAGTIQSSSEGCSSTTTITMTLTKTAGAPEESTECTTTTSTTTSTLTVTVQPSSTVILSSSQALATSGPASSSVQSEPTPVFSVKPTLPPYANLTATARPTSAGTGTQAPSGTSSPAPTFTGGVGRVVADFMVMGVLGAGGIWLGLA</sequence>
<feature type="region of interest" description="Disordered" evidence="1">
    <location>
        <begin position="152"/>
        <end position="205"/>
    </location>
</feature>
<organism evidence="3 4">
    <name type="scientific">Periconia macrospinosa</name>
    <dbReference type="NCBI Taxonomy" id="97972"/>
    <lineage>
        <taxon>Eukaryota</taxon>
        <taxon>Fungi</taxon>
        <taxon>Dikarya</taxon>
        <taxon>Ascomycota</taxon>
        <taxon>Pezizomycotina</taxon>
        <taxon>Dothideomycetes</taxon>
        <taxon>Pleosporomycetidae</taxon>
        <taxon>Pleosporales</taxon>
        <taxon>Massarineae</taxon>
        <taxon>Periconiaceae</taxon>
        <taxon>Periconia</taxon>
    </lineage>
</organism>
<dbReference type="EMBL" id="KZ805301">
    <property type="protein sequence ID" value="PVI08089.1"/>
    <property type="molecule type" value="Genomic_DNA"/>
</dbReference>
<proteinExistence type="predicted"/>
<evidence type="ECO:0000256" key="1">
    <source>
        <dbReference type="SAM" id="MobiDB-lite"/>
    </source>
</evidence>
<name>A0A2V1EDI9_9PLEO</name>
<evidence type="ECO:0000313" key="4">
    <source>
        <dbReference type="Proteomes" id="UP000244855"/>
    </source>
</evidence>
<evidence type="ECO:0000256" key="2">
    <source>
        <dbReference type="SAM" id="SignalP"/>
    </source>
</evidence>
<reference evidence="3 4" key="1">
    <citation type="journal article" date="2018" name="Sci. Rep.">
        <title>Comparative genomics provides insights into the lifestyle and reveals functional heterogeneity of dark septate endophytic fungi.</title>
        <authorList>
            <person name="Knapp D.G."/>
            <person name="Nemeth J.B."/>
            <person name="Barry K."/>
            <person name="Hainaut M."/>
            <person name="Henrissat B."/>
            <person name="Johnson J."/>
            <person name="Kuo A."/>
            <person name="Lim J.H.P."/>
            <person name="Lipzen A."/>
            <person name="Nolan M."/>
            <person name="Ohm R.A."/>
            <person name="Tamas L."/>
            <person name="Grigoriev I.V."/>
            <person name="Spatafora J.W."/>
            <person name="Nagy L.G."/>
            <person name="Kovacs G.M."/>
        </authorList>
    </citation>
    <scope>NUCLEOTIDE SEQUENCE [LARGE SCALE GENOMIC DNA]</scope>
    <source>
        <strain evidence="3 4">DSE2036</strain>
    </source>
</reference>
<feature type="compositionally biased region" description="Polar residues" evidence="1">
    <location>
        <begin position="152"/>
        <end position="164"/>
    </location>
</feature>
<feature type="signal peptide" evidence="2">
    <location>
        <begin position="1"/>
        <end position="18"/>
    </location>
</feature>
<dbReference type="AlphaFoldDB" id="A0A2V1EDI9"/>
<protein>
    <submittedName>
        <fullName evidence="3">Uncharacterized protein</fullName>
    </submittedName>
</protein>